<keyword evidence="3 9" id="KW-0813">Transport</keyword>
<dbReference type="NCBIfam" id="TIGR00400">
    <property type="entry name" value="mgtE"/>
    <property type="match status" value="1"/>
</dbReference>
<keyword evidence="9" id="KW-0479">Metal-binding</keyword>
<dbReference type="Gene3D" id="1.25.60.10">
    <property type="entry name" value="MgtE N-terminal domain-like"/>
    <property type="match status" value="1"/>
</dbReference>
<dbReference type="SUPFAM" id="SSF54631">
    <property type="entry name" value="CBS-domain pair"/>
    <property type="match status" value="1"/>
</dbReference>
<dbReference type="PANTHER" id="PTHR43773">
    <property type="entry name" value="MAGNESIUM TRANSPORTER MGTE"/>
    <property type="match status" value="1"/>
</dbReference>
<dbReference type="AlphaFoldDB" id="A0A6S6TI62"/>
<dbReference type="GO" id="GO:0015095">
    <property type="term" value="F:magnesium ion transmembrane transporter activity"/>
    <property type="evidence" value="ECO:0007669"/>
    <property type="project" value="UniProtKB-UniRule"/>
</dbReference>
<name>A0A6S6TI62_9GAMM</name>
<sequence>MTDDLLQATQTTAATTDLIKPVMDGLSDNDPDTLQQLLADKSSGEIGHLLESLPVISRTRLWPYIPEHQQGSVLAAMGESARLSLSDHLDNEQVIEAVTHLEGHDLVEVLPTLPHEIADAVRSSLEDAVLQELDATLAFPEKSAGRLLDRKVVAIRSHTTLETVLRFLRFHQSIPKHTTGLMVIDRQNKFQGELLLSDLLTHSPDCLVTDIMHTDVRLIAPEMPQHELAALFREQGLTSVPVVGHEGELLGRITADEMADILQESAEHQILGAVGLDEGEDLFSPIIPSARRRLFWLGLNLMTAFLAAWVIGLFAVALDKIVALAVLMPIVASMGGIAGGQTLTLVIRGLATNTISSANAKWLAYKEITISAISGITWAVVVGIASYLWFNDIRISSILAAAMVVNLLVAALCGFGIPLLMKRVGIDPALAGGVVLTTATDVVGFVSFLGLATLFLL</sequence>
<dbReference type="SUPFAM" id="SSF158791">
    <property type="entry name" value="MgtE N-terminal domain-like"/>
    <property type="match status" value="1"/>
</dbReference>
<dbReference type="InterPro" id="IPR038076">
    <property type="entry name" value="MgtE_N_sf"/>
</dbReference>
<keyword evidence="6 9" id="KW-1133">Transmembrane helix</keyword>
<comment type="similarity">
    <text evidence="2 9">Belongs to the SLC41A transporter family.</text>
</comment>
<evidence type="ECO:0000256" key="5">
    <source>
        <dbReference type="ARBA" id="ARBA00022842"/>
    </source>
</evidence>
<dbReference type="EMBL" id="CACVAT010000291">
    <property type="protein sequence ID" value="CAA6817897.1"/>
    <property type="molecule type" value="Genomic_DNA"/>
</dbReference>
<keyword evidence="4 9" id="KW-0812">Transmembrane</keyword>
<dbReference type="GO" id="GO:0005886">
    <property type="term" value="C:plasma membrane"/>
    <property type="evidence" value="ECO:0007669"/>
    <property type="project" value="UniProtKB-SubCell"/>
</dbReference>
<dbReference type="PANTHER" id="PTHR43773:SF1">
    <property type="entry name" value="MAGNESIUM TRANSPORTER MGTE"/>
    <property type="match status" value="1"/>
</dbReference>
<dbReference type="Pfam" id="PF03448">
    <property type="entry name" value="MgtE_N"/>
    <property type="match status" value="1"/>
</dbReference>
<dbReference type="InterPro" id="IPR006667">
    <property type="entry name" value="SLC41_membr_dom"/>
</dbReference>
<keyword evidence="9" id="KW-1003">Cell membrane</keyword>
<dbReference type="InterPro" id="IPR000644">
    <property type="entry name" value="CBS_dom"/>
</dbReference>
<keyword evidence="8" id="KW-0129">CBS domain</keyword>
<keyword evidence="7 9" id="KW-0472">Membrane</keyword>
<comment type="subcellular location">
    <subcellularLocation>
        <location evidence="9">Cell membrane</location>
        <topology evidence="9">Multi-pass membrane protein</topology>
    </subcellularLocation>
    <subcellularLocation>
        <location evidence="1">Membrane</location>
        <topology evidence="1">Multi-pass membrane protein</topology>
    </subcellularLocation>
</comment>
<feature type="transmembrane region" description="Helical" evidence="9">
    <location>
        <begin position="395"/>
        <end position="417"/>
    </location>
</feature>
<reference evidence="11" key="1">
    <citation type="submission" date="2020-01" db="EMBL/GenBank/DDBJ databases">
        <authorList>
            <person name="Meier V. D."/>
            <person name="Meier V D."/>
        </authorList>
    </citation>
    <scope>NUCLEOTIDE SEQUENCE</scope>
    <source>
        <strain evidence="11">HLG_WM_MAG_09</strain>
    </source>
</reference>
<dbReference type="Pfam" id="PF01769">
    <property type="entry name" value="MgtE"/>
    <property type="match status" value="1"/>
</dbReference>
<gene>
    <name evidence="11" type="ORF">HELGO_WM37651</name>
</gene>
<accession>A0A6S6TI62</accession>
<keyword evidence="5 9" id="KW-0460">Magnesium</keyword>
<dbReference type="InterPro" id="IPR006669">
    <property type="entry name" value="MgtE_transporter"/>
</dbReference>
<feature type="domain" description="CBS" evidence="10">
    <location>
        <begin position="148"/>
        <end position="211"/>
    </location>
</feature>
<feature type="domain" description="CBS" evidence="10">
    <location>
        <begin position="212"/>
        <end position="270"/>
    </location>
</feature>
<evidence type="ECO:0000256" key="8">
    <source>
        <dbReference type="PROSITE-ProRule" id="PRU00703"/>
    </source>
</evidence>
<dbReference type="SMART" id="SM00116">
    <property type="entry name" value="CBS"/>
    <property type="match status" value="2"/>
</dbReference>
<feature type="transmembrane region" description="Helical" evidence="9">
    <location>
        <begin position="368"/>
        <end position="389"/>
    </location>
</feature>
<feature type="transmembrane region" description="Helical" evidence="9">
    <location>
        <begin position="429"/>
        <end position="456"/>
    </location>
</feature>
<evidence type="ECO:0000256" key="1">
    <source>
        <dbReference type="ARBA" id="ARBA00004141"/>
    </source>
</evidence>
<feature type="transmembrane region" description="Helical" evidence="9">
    <location>
        <begin position="294"/>
        <end position="315"/>
    </location>
</feature>
<evidence type="ECO:0000256" key="9">
    <source>
        <dbReference type="RuleBase" id="RU362011"/>
    </source>
</evidence>
<evidence type="ECO:0000313" key="11">
    <source>
        <dbReference type="EMBL" id="CAA6817897.1"/>
    </source>
</evidence>
<feature type="transmembrane region" description="Helical" evidence="9">
    <location>
        <begin position="321"/>
        <end position="347"/>
    </location>
</feature>
<proteinExistence type="inferred from homology"/>
<dbReference type="Gene3D" id="3.10.580.10">
    <property type="entry name" value="CBS-domain"/>
    <property type="match status" value="1"/>
</dbReference>
<dbReference type="SUPFAM" id="SSF161093">
    <property type="entry name" value="MgtE membrane domain-like"/>
    <property type="match status" value="1"/>
</dbReference>
<dbReference type="InterPro" id="IPR046342">
    <property type="entry name" value="CBS_dom_sf"/>
</dbReference>
<comment type="function">
    <text evidence="9">Acts as a magnesium transporter.</text>
</comment>
<evidence type="ECO:0000256" key="4">
    <source>
        <dbReference type="ARBA" id="ARBA00022692"/>
    </source>
</evidence>
<evidence type="ECO:0000256" key="3">
    <source>
        <dbReference type="ARBA" id="ARBA00022448"/>
    </source>
</evidence>
<dbReference type="InterPro" id="IPR006668">
    <property type="entry name" value="Mg_transptr_MgtE_intracell_dom"/>
</dbReference>
<dbReference type="Gene3D" id="1.10.357.20">
    <property type="entry name" value="SLC41 divalent cation transporters, integral membrane domain"/>
    <property type="match status" value="1"/>
</dbReference>
<protein>
    <recommendedName>
        <fullName evidence="9">Magnesium transporter MgtE</fullName>
    </recommendedName>
</protein>
<dbReference type="Pfam" id="PF00571">
    <property type="entry name" value="CBS"/>
    <property type="match status" value="1"/>
</dbReference>
<evidence type="ECO:0000259" key="10">
    <source>
        <dbReference type="PROSITE" id="PS51371"/>
    </source>
</evidence>
<dbReference type="PROSITE" id="PS51371">
    <property type="entry name" value="CBS"/>
    <property type="match status" value="2"/>
</dbReference>
<dbReference type="InterPro" id="IPR036739">
    <property type="entry name" value="SLC41_membr_dom_sf"/>
</dbReference>
<evidence type="ECO:0000256" key="2">
    <source>
        <dbReference type="ARBA" id="ARBA00009749"/>
    </source>
</evidence>
<dbReference type="SMART" id="SM00924">
    <property type="entry name" value="MgtE_N"/>
    <property type="match status" value="1"/>
</dbReference>
<dbReference type="GO" id="GO:0046872">
    <property type="term" value="F:metal ion binding"/>
    <property type="evidence" value="ECO:0007669"/>
    <property type="project" value="UniProtKB-KW"/>
</dbReference>
<evidence type="ECO:0000256" key="7">
    <source>
        <dbReference type="ARBA" id="ARBA00023136"/>
    </source>
</evidence>
<evidence type="ECO:0000256" key="6">
    <source>
        <dbReference type="ARBA" id="ARBA00022989"/>
    </source>
</evidence>
<dbReference type="CDD" id="cd04606">
    <property type="entry name" value="CBS_pair_Mg_transporter"/>
    <property type="match status" value="1"/>
</dbReference>
<organism evidence="11">
    <name type="scientific">uncultured Thiotrichaceae bacterium</name>
    <dbReference type="NCBI Taxonomy" id="298394"/>
    <lineage>
        <taxon>Bacteria</taxon>
        <taxon>Pseudomonadati</taxon>
        <taxon>Pseudomonadota</taxon>
        <taxon>Gammaproteobacteria</taxon>
        <taxon>Thiotrichales</taxon>
        <taxon>Thiotrichaceae</taxon>
        <taxon>environmental samples</taxon>
    </lineage>
</organism>
<comment type="subunit">
    <text evidence="9">Homodimer.</text>
</comment>